<dbReference type="PANTHER" id="PTHR19890:SF10">
    <property type="entry name" value="FIBROBLAST GROWTH FACTOR RECEPTOR-LIKE 1"/>
    <property type="match status" value="1"/>
</dbReference>
<dbReference type="InterPro" id="IPR052615">
    <property type="entry name" value="FGFRL"/>
</dbReference>
<keyword evidence="4" id="KW-1185">Reference proteome</keyword>
<accession>A0ABY7DGB7</accession>
<evidence type="ECO:0000313" key="3">
    <source>
        <dbReference type="EMBL" id="WAQ96717.1"/>
    </source>
</evidence>
<dbReference type="SMART" id="SM00408">
    <property type="entry name" value="IGc2"/>
    <property type="match status" value="1"/>
</dbReference>
<dbReference type="Proteomes" id="UP001164746">
    <property type="component" value="Chromosome 2"/>
</dbReference>
<dbReference type="EMBL" id="CP111013">
    <property type="protein sequence ID" value="WAQ96717.1"/>
    <property type="molecule type" value="Genomic_DNA"/>
</dbReference>
<evidence type="ECO:0000256" key="1">
    <source>
        <dbReference type="SAM" id="MobiDB-lite"/>
    </source>
</evidence>
<dbReference type="InterPro" id="IPR036179">
    <property type="entry name" value="Ig-like_dom_sf"/>
</dbReference>
<dbReference type="PROSITE" id="PS50835">
    <property type="entry name" value="IG_LIKE"/>
    <property type="match status" value="2"/>
</dbReference>
<feature type="compositionally biased region" description="Gly residues" evidence="1">
    <location>
        <begin position="208"/>
        <end position="217"/>
    </location>
</feature>
<name>A0ABY7DGB7_MYAAR</name>
<dbReference type="InterPro" id="IPR013098">
    <property type="entry name" value="Ig_I-set"/>
</dbReference>
<dbReference type="Pfam" id="PF07679">
    <property type="entry name" value="I-set"/>
    <property type="match status" value="1"/>
</dbReference>
<dbReference type="PANTHER" id="PTHR19890">
    <property type="entry name" value="FIBROBLAST GROWTH FACTOR RECEPTOR"/>
    <property type="match status" value="1"/>
</dbReference>
<organism evidence="3 4">
    <name type="scientific">Mya arenaria</name>
    <name type="common">Soft-shell clam</name>
    <dbReference type="NCBI Taxonomy" id="6604"/>
    <lineage>
        <taxon>Eukaryota</taxon>
        <taxon>Metazoa</taxon>
        <taxon>Spiralia</taxon>
        <taxon>Lophotrochozoa</taxon>
        <taxon>Mollusca</taxon>
        <taxon>Bivalvia</taxon>
        <taxon>Autobranchia</taxon>
        <taxon>Heteroconchia</taxon>
        <taxon>Euheterodonta</taxon>
        <taxon>Imparidentia</taxon>
        <taxon>Neoheterodontei</taxon>
        <taxon>Myida</taxon>
        <taxon>Myoidea</taxon>
        <taxon>Myidae</taxon>
        <taxon>Mya</taxon>
    </lineage>
</organism>
<dbReference type="InterPro" id="IPR007110">
    <property type="entry name" value="Ig-like_dom"/>
</dbReference>
<feature type="domain" description="Ig-like" evidence="2">
    <location>
        <begin position="142"/>
        <end position="209"/>
    </location>
</feature>
<protein>
    <submittedName>
        <fullName evidence="3">HMCN1-like protein</fullName>
    </submittedName>
</protein>
<gene>
    <name evidence="3" type="ORF">MAR_029407</name>
</gene>
<evidence type="ECO:0000313" key="4">
    <source>
        <dbReference type="Proteomes" id="UP001164746"/>
    </source>
</evidence>
<dbReference type="Gene3D" id="2.60.40.10">
    <property type="entry name" value="Immunoglobulins"/>
    <property type="match status" value="2"/>
</dbReference>
<proteinExistence type="predicted"/>
<dbReference type="InterPro" id="IPR003599">
    <property type="entry name" value="Ig_sub"/>
</dbReference>
<dbReference type="SUPFAM" id="SSF48726">
    <property type="entry name" value="Immunoglobulin"/>
    <property type="match status" value="2"/>
</dbReference>
<evidence type="ECO:0000259" key="2">
    <source>
        <dbReference type="PROSITE" id="PS50835"/>
    </source>
</evidence>
<feature type="region of interest" description="Disordered" evidence="1">
    <location>
        <begin position="198"/>
        <end position="217"/>
    </location>
</feature>
<sequence>MQVQFEQQLQVTRVVFPLSTALNQAATPTCSPIIENTDDKIPEFHRKRKMKDEEIGVGEKLELNCRLKSRSMPPNVFVWLKNGTDIATANPNAAIKNSKKNSRLRIRKTSISDSGTYTCIAKNVGGEVRQEATIRVAEESRPEVGDLPMENIEQRFGGTLKLNCRIKEQTAPKTRFTWFKDGKEINTAYKDGSFSIKTKGTPEEGQMYSGGGVVLPQ</sequence>
<dbReference type="SMART" id="SM00409">
    <property type="entry name" value="IG"/>
    <property type="match status" value="1"/>
</dbReference>
<dbReference type="InterPro" id="IPR003598">
    <property type="entry name" value="Ig_sub2"/>
</dbReference>
<feature type="domain" description="Ig-like" evidence="2">
    <location>
        <begin position="42"/>
        <end position="135"/>
    </location>
</feature>
<reference evidence="3" key="1">
    <citation type="submission" date="2022-11" db="EMBL/GenBank/DDBJ databases">
        <title>Centuries of genome instability and evolution in soft-shell clam transmissible cancer (bioRxiv).</title>
        <authorList>
            <person name="Hart S.F.M."/>
            <person name="Yonemitsu M.A."/>
            <person name="Giersch R.M."/>
            <person name="Beal B.F."/>
            <person name="Arriagada G."/>
            <person name="Davis B.W."/>
            <person name="Ostrander E.A."/>
            <person name="Goff S.P."/>
            <person name="Metzger M.J."/>
        </authorList>
    </citation>
    <scope>NUCLEOTIDE SEQUENCE</scope>
    <source>
        <strain evidence="3">MELC-2E11</strain>
        <tissue evidence="3">Siphon/mantle</tissue>
    </source>
</reference>
<dbReference type="InterPro" id="IPR013783">
    <property type="entry name" value="Ig-like_fold"/>
</dbReference>